<name>A0ABP6Q8N2_9ACTN</name>
<protein>
    <submittedName>
        <fullName evidence="2">PIG-L family deacetylase</fullName>
    </submittedName>
</protein>
<gene>
    <name evidence="2" type="ORF">GCM10010468_24610</name>
</gene>
<dbReference type="Proteomes" id="UP001501237">
    <property type="component" value="Unassembled WGS sequence"/>
</dbReference>
<sequence>MPTKGPLLVITAHPGDFVWRAGGAIALAARDGRRAVIACLSFGERGESASLWRGGLGLDEVKAVRREEGEKAAAALGGEALFFDAGDYPLVETPELTEALVALYREVRPSVVLTHAPADPYNIDHPVAGEIARRTRILAQAAGIPGGEVIGAPPVFCFEPHQPEVCDFTPDVLLDITPVWERKLAAMQIMGAQGHLVEYYSDLGRRRGVQAKRNSGPNLGLPAETFAEAYQRVYPQVTTELA</sequence>
<evidence type="ECO:0000313" key="2">
    <source>
        <dbReference type="EMBL" id="GAA3207973.1"/>
    </source>
</evidence>
<keyword evidence="3" id="KW-1185">Reference proteome</keyword>
<proteinExistence type="predicted"/>
<accession>A0ABP6Q8N2</accession>
<dbReference type="PANTHER" id="PTHR12993:SF29">
    <property type="entry name" value="BLR3841 PROTEIN"/>
    <property type="match status" value="1"/>
</dbReference>
<dbReference type="EMBL" id="BAAAUV010000005">
    <property type="protein sequence ID" value="GAA3207973.1"/>
    <property type="molecule type" value="Genomic_DNA"/>
</dbReference>
<dbReference type="SUPFAM" id="SSF102588">
    <property type="entry name" value="LmbE-like"/>
    <property type="match status" value="1"/>
</dbReference>
<dbReference type="Gene3D" id="3.40.50.10320">
    <property type="entry name" value="LmbE-like"/>
    <property type="match status" value="1"/>
</dbReference>
<evidence type="ECO:0000313" key="3">
    <source>
        <dbReference type="Proteomes" id="UP001501237"/>
    </source>
</evidence>
<evidence type="ECO:0000256" key="1">
    <source>
        <dbReference type="ARBA" id="ARBA00022833"/>
    </source>
</evidence>
<comment type="caution">
    <text evidence="2">The sequence shown here is derived from an EMBL/GenBank/DDBJ whole genome shotgun (WGS) entry which is preliminary data.</text>
</comment>
<dbReference type="PANTHER" id="PTHR12993">
    <property type="entry name" value="N-ACETYLGLUCOSAMINYL-PHOSPHATIDYLINOSITOL DE-N-ACETYLASE-RELATED"/>
    <property type="match status" value="1"/>
</dbReference>
<organism evidence="2 3">
    <name type="scientific">Actinocorallia longicatena</name>
    <dbReference type="NCBI Taxonomy" id="111803"/>
    <lineage>
        <taxon>Bacteria</taxon>
        <taxon>Bacillati</taxon>
        <taxon>Actinomycetota</taxon>
        <taxon>Actinomycetes</taxon>
        <taxon>Streptosporangiales</taxon>
        <taxon>Thermomonosporaceae</taxon>
        <taxon>Actinocorallia</taxon>
    </lineage>
</organism>
<dbReference type="RefSeq" id="WP_344826425.1">
    <property type="nucleotide sequence ID" value="NZ_BAAAUV010000005.1"/>
</dbReference>
<dbReference type="Pfam" id="PF02585">
    <property type="entry name" value="PIG-L"/>
    <property type="match status" value="1"/>
</dbReference>
<keyword evidence="1" id="KW-0862">Zinc</keyword>
<dbReference type="InterPro" id="IPR003737">
    <property type="entry name" value="GlcNAc_PI_deacetylase-related"/>
</dbReference>
<dbReference type="InterPro" id="IPR024078">
    <property type="entry name" value="LmbE-like_dom_sf"/>
</dbReference>
<reference evidence="3" key="1">
    <citation type="journal article" date="2019" name="Int. J. Syst. Evol. Microbiol.">
        <title>The Global Catalogue of Microorganisms (GCM) 10K type strain sequencing project: providing services to taxonomists for standard genome sequencing and annotation.</title>
        <authorList>
            <consortium name="The Broad Institute Genomics Platform"/>
            <consortium name="The Broad Institute Genome Sequencing Center for Infectious Disease"/>
            <person name="Wu L."/>
            <person name="Ma J."/>
        </authorList>
    </citation>
    <scope>NUCLEOTIDE SEQUENCE [LARGE SCALE GENOMIC DNA]</scope>
    <source>
        <strain evidence="3">JCM 9377</strain>
    </source>
</reference>